<keyword evidence="11" id="KW-0472">Membrane</keyword>
<evidence type="ECO:0000313" key="18">
    <source>
        <dbReference type="EMBL" id="EEE53759.1"/>
    </source>
</evidence>
<keyword evidence="3" id="KW-0723">Serine/threonine-protein kinase</keyword>
<evidence type="ECO:0000256" key="10">
    <source>
        <dbReference type="ARBA" id="ARBA00022989"/>
    </source>
</evidence>
<comment type="subcellular location">
    <subcellularLocation>
        <location evidence="1">Membrane</location>
        <topology evidence="1">Single-pass type I membrane protein</topology>
    </subcellularLocation>
</comment>
<accession>B9EZ72</accession>
<feature type="chain" id="PRO_5002883884" description="non-specific serine/threonine protein kinase" evidence="16">
    <location>
        <begin position="20"/>
        <end position="573"/>
    </location>
</feature>
<reference evidence="18" key="1">
    <citation type="journal article" date="2005" name="PLoS Biol.">
        <title>The genomes of Oryza sativa: a history of duplications.</title>
        <authorList>
            <person name="Yu J."/>
            <person name="Wang J."/>
            <person name="Lin W."/>
            <person name="Li S."/>
            <person name="Li H."/>
            <person name="Zhou J."/>
            <person name="Ni P."/>
            <person name="Dong W."/>
            <person name="Hu S."/>
            <person name="Zeng C."/>
            <person name="Zhang J."/>
            <person name="Zhang Y."/>
            <person name="Li R."/>
            <person name="Xu Z."/>
            <person name="Li S."/>
            <person name="Li X."/>
            <person name="Zheng H."/>
            <person name="Cong L."/>
            <person name="Lin L."/>
            <person name="Yin J."/>
            <person name="Geng J."/>
            <person name="Li G."/>
            <person name="Shi J."/>
            <person name="Liu J."/>
            <person name="Lv H."/>
            <person name="Li J."/>
            <person name="Wang J."/>
            <person name="Deng Y."/>
            <person name="Ran L."/>
            <person name="Shi X."/>
            <person name="Wang X."/>
            <person name="Wu Q."/>
            <person name="Li C."/>
            <person name="Ren X."/>
            <person name="Wang J."/>
            <person name="Wang X."/>
            <person name="Li D."/>
            <person name="Liu D."/>
            <person name="Zhang X."/>
            <person name="Ji Z."/>
            <person name="Zhao W."/>
            <person name="Sun Y."/>
            <person name="Zhang Z."/>
            <person name="Bao J."/>
            <person name="Han Y."/>
            <person name="Dong L."/>
            <person name="Ji J."/>
            <person name="Chen P."/>
            <person name="Wu S."/>
            <person name="Liu J."/>
            <person name="Xiao Y."/>
            <person name="Bu D."/>
            <person name="Tan J."/>
            <person name="Yang L."/>
            <person name="Ye C."/>
            <person name="Zhang J."/>
            <person name="Xu J."/>
            <person name="Zhou Y."/>
            <person name="Yu Y."/>
            <person name="Zhang B."/>
            <person name="Zhuang S."/>
            <person name="Wei H."/>
            <person name="Liu B."/>
            <person name="Lei M."/>
            <person name="Yu H."/>
            <person name="Li Y."/>
            <person name="Xu H."/>
            <person name="Wei S."/>
            <person name="He X."/>
            <person name="Fang L."/>
            <person name="Zhang Z."/>
            <person name="Zhang Y."/>
            <person name="Huang X."/>
            <person name="Su Z."/>
            <person name="Tong W."/>
            <person name="Li J."/>
            <person name="Tong Z."/>
            <person name="Li S."/>
            <person name="Ye J."/>
            <person name="Wang L."/>
            <person name="Fang L."/>
            <person name="Lei T."/>
            <person name="Chen C."/>
            <person name="Chen H."/>
            <person name="Xu Z."/>
            <person name="Li H."/>
            <person name="Huang H."/>
            <person name="Zhang F."/>
            <person name="Xu H."/>
            <person name="Li N."/>
            <person name="Zhao C."/>
            <person name="Li S."/>
            <person name="Dong L."/>
            <person name="Huang Y."/>
            <person name="Li L."/>
            <person name="Xi Y."/>
            <person name="Qi Q."/>
            <person name="Li W."/>
            <person name="Zhang B."/>
            <person name="Hu W."/>
            <person name="Zhang Y."/>
            <person name="Tian X."/>
            <person name="Jiao Y."/>
            <person name="Liang X."/>
            <person name="Jin J."/>
            <person name="Gao L."/>
            <person name="Zheng W."/>
            <person name="Hao B."/>
            <person name="Liu S."/>
            <person name="Wang W."/>
            <person name="Yuan L."/>
            <person name="Cao M."/>
            <person name="McDermott J."/>
            <person name="Samudrala R."/>
            <person name="Wang J."/>
            <person name="Wong G.K."/>
            <person name="Yang H."/>
        </authorList>
    </citation>
    <scope>NUCLEOTIDE SEQUENCE [LARGE SCALE GENOMIC DNA]</scope>
</reference>
<evidence type="ECO:0000256" key="3">
    <source>
        <dbReference type="ARBA" id="ARBA00022527"/>
    </source>
</evidence>
<gene>
    <name evidence="18" type="ORF">OsJ_00138</name>
</gene>
<dbReference type="FunFam" id="3.30.200.20:FF:000178">
    <property type="entry name" value="serine/threonine-protein kinase PBS1-like"/>
    <property type="match status" value="1"/>
</dbReference>
<feature type="binding site" evidence="15">
    <location>
        <position position="309"/>
    </location>
    <ligand>
        <name>ATP</name>
        <dbReference type="ChEBI" id="CHEBI:30616"/>
    </ligand>
</feature>
<name>B9EZ72_ORYSJ</name>
<feature type="domain" description="Protein kinase" evidence="17">
    <location>
        <begin position="281"/>
        <end position="573"/>
    </location>
</feature>
<evidence type="ECO:0000256" key="11">
    <source>
        <dbReference type="ARBA" id="ARBA00023136"/>
    </source>
</evidence>
<evidence type="ECO:0000256" key="4">
    <source>
        <dbReference type="ARBA" id="ARBA00022679"/>
    </source>
</evidence>
<dbReference type="Gene3D" id="3.30.200.20">
    <property type="entry name" value="Phosphorylase Kinase, domain 1"/>
    <property type="match status" value="1"/>
</dbReference>
<dbReference type="InterPro" id="IPR025287">
    <property type="entry name" value="WAK_GUB"/>
</dbReference>
<reference evidence="18" key="2">
    <citation type="submission" date="2008-12" db="EMBL/GenBank/DDBJ databases">
        <title>Improved gene annotation of the rice (Oryza sativa) genomes.</title>
        <authorList>
            <person name="Wang J."/>
            <person name="Li R."/>
            <person name="Fan W."/>
            <person name="Huang Q."/>
            <person name="Zhang J."/>
            <person name="Zhou Y."/>
            <person name="Hu Y."/>
            <person name="Zi S."/>
            <person name="Li J."/>
            <person name="Ni P."/>
            <person name="Zheng H."/>
            <person name="Zhang Y."/>
            <person name="Zhao M."/>
            <person name="Hao Q."/>
            <person name="McDermott J."/>
            <person name="Samudrala R."/>
            <person name="Kristiansen K."/>
            <person name="Wong G.K.-S."/>
        </authorList>
    </citation>
    <scope>NUCLEOTIDE SEQUENCE</scope>
</reference>
<dbReference type="GO" id="GO:0016020">
    <property type="term" value="C:membrane"/>
    <property type="evidence" value="ECO:0007669"/>
    <property type="project" value="UniProtKB-SubCell"/>
</dbReference>
<dbReference type="InterPro" id="IPR000719">
    <property type="entry name" value="Prot_kinase_dom"/>
</dbReference>
<keyword evidence="4" id="KW-0808">Transferase</keyword>
<dbReference type="InterPro" id="IPR017441">
    <property type="entry name" value="Protein_kinase_ATP_BS"/>
</dbReference>
<dbReference type="InterPro" id="IPR008271">
    <property type="entry name" value="Ser/Thr_kinase_AS"/>
</dbReference>
<proteinExistence type="predicted"/>
<sequence>MRVIYVLCVLGVLVPDAAGGRRHHRRHDCPPFTCGHLSDVSFPFRRRGDPPECGVQSYELTCADDKATIQIDKETYSEIRNSSWMYMPVACLSTSRSFVYVFTGQQSAYIQNLEPSCGYLATTPLGGSKLNSTSALQNVSYQDVVKLMMTGFAVRFPFTVSGWNFKECLALSIRQTGTGSKERIANIAIIDFYFWSCFLLGDRSHNNLIYTYMVVDTALLILKWTAVLCRFVLAPLAVFIFLAHKYWRNKITIDAVEKFLQMQLTLGPTRYAYTDLTAITGHFGEKLGQGGYGSVYKGVLPGYVNVAVKVLENANCNGEEFISEVSTIGRIHHVNVVRLVGFCSEELRRALVYEYMPRGSLDKYIFSSKRSFSWDKLNEIALGIARGINYLHQGCDMQILHFDIKPHNILLDDNFVPKVADFGPSQNLVPKGQQFCAAQRLKGNNSFGMLLLEMAGGRRNSDMHAGNSSQAYYPSWVYDRLIEQQVGVGEISAATVANMHELERKLCIIGLHCIQMKSHDRPTMSEVIEMLEGGVVGLQMPPRPFFCDDESMSPMMDSYQFSSGLTEILEEDE</sequence>
<comment type="catalytic activity">
    <reaction evidence="14">
        <text>L-seryl-[protein] + ATP = O-phospho-L-seryl-[protein] + ADP + H(+)</text>
        <dbReference type="Rhea" id="RHEA:17989"/>
        <dbReference type="Rhea" id="RHEA-COMP:9863"/>
        <dbReference type="Rhea" id="RHEA-COMP:11604"/>
        <dbReference type="ChEBI" id="CHEBI:15378"/>
        <dbReference type="ChEBI" id="CHEBI:29999"/>
        <dbReference type="ChEBI" id="CHEBI:30616"/>
        <dbReference type="ChEBI" id="CHEBI:83421"/>
        <dbReference type="ChEBI" id="CHEBI:456216"/>
        <dbReference type="EC" id="2.7.11.1"/>
    </reaction>
</comment>
<evidence type="ECO:0000256" key="12">
    <source>
        <dbReference type="ARBA" id="ARBA00023180"/>
    </source>
</evidence>
<dbReference type="PANTHER" id="PTHR27009">
    <property type="entry name" value="RUST RESISTANCE KINASE LR10-RELATED"/>
    <property type="match status" value="1"/>
</dbReference>
<keyword evidence="10" id="KW-1133">Transmembrane helix</keyword>
<evidence type="ECO:0000256" key="7">
    <source>
        <dbReference type="ARBA" id="ARBA00022741"/>
    </source>
</evidence>
<dbReference type="InterPro" id="IPR045874">
    <property type="entry name" value="LRK10/LRL21-25-like"/>
</dbReference>
<evidence type="ECO:0000256" key="1">
    <source>
        <dbReference type="ARBA" id="ARBA00004479"/>
    </source>
</evidence>
<evidence type="ECO:0000256" key="13">
    <source>
        <dbReference type="ARBA" id="ARBA00047899"/>
    </source>
</evidence>
<dbReference type="GO" id="GO:0004674">
    <property type="term" value="F:protein serine/threonine kinase activity"/>
    <property type="evidence" value="ECO:0007669"/>
    <property type="project" value="UniProtKB-KW"/>
</dbReference>
<dbReference type="FunFam" id="1.10.510.10:FF:001023">
    <property type="entry name" value="Os07g0541700 protein"/>
    <property type="match status" value="1"/>
</dbReference>
<feature type="signal peptide" evidence="16">
    <location>
        <begin position="1"/>
        <end position="19"/>
    </location>
</feature>
<dbReference type="PROSITE" id="PS50011">
    <property type="entry name" value="PROTEIN_KINASE_DOM"/>
    <property type="match status" value="1"/>
</dbReference>
<evidence type="ECO:0000259" key="17">
    <source>
        <dbReference type="PROSITE" id="PS50011"/>
    </source>
</evidence>
<keyword evidence="8" id="KW-0418">Kinase</keyword>
<dbReference type="GO" id="GO:0030247">
    <property type="term" value="F:polysaccharide binding"/>
    <property type="evidence" value="ECO:0007669"/>
    <property type="project" value="InterPro"/>
</dbReference>
<dbReference type="PROSITE" id="PS00108">
    <property type="entry name" value="PROTEIN_KINASE_ST"/>
    <property type="match status" value="1"/>
</dbReference>
<keyword evidence="5" id="KW-0812">Transmembrane</keyword>
<evidence type="ECO:0000256" key="6">
    <source>
        <dbReference type="ARBA" id="ARBA00022729"/>
    </source>
</evidence>
<evidence type="ECO:0000256" key="9">
    <source>
        <dbReference type="ARBA" id="ARBA00022840"/>
    </source>
</evidence>
<organism evidence="18">
    <name type="scientific">Oryza sativa subsp. japonica</name>
    <name type="common">Rice</name>
    <dbReference type="NCBI Taxonomy" id="39947"/>
    <lineage>
        <taxon>Eukaryota</taxon>
        <taxon>Viridiplantae</taxon>
        <taxon>Streptophyta</taxon>
        <taxon>Embryophyta</taxon>
        <taxon>Tracheophyta</taxon>
        <taxon>Spermatophyta</taxon>
        <taxon>Magnoliopsida</taxon>
        <taxon>Liliopsida</taxon>
        <taxon>Poales</taxon>
        <taxon>Poaceae</taxon>
        <taxon>BOP clade</taxon>
        <taxon>Oryzoideae</taxon>
        <taxon>Oryzeae</taxon>
        <taxon>Oryzinae</taxon>
        <taxon>Oryza</taxon>
        <taxon>Oryza sativa</taxon>
    </lineage>
</organism>
<keyword evidence="12" id="KW-0325">Glycoprotein</keyword>
<dbReference type="EMBL" id="CM000138">
    <property type="protein sequence ID" value="EEE53759.1"/>
    <property type="molecule type" value="Genomic_DNA"/>
</dbReference>
<dbReference type="AlphaFoldDB" id="B9EZ72"/>
<dbReference type="SUPFAM" id="SSF56112">
    <property type="entry name" value="Protein kinase-like (PK-like)"/>
    <property type="match status" value="1"/>
</dbReference>
<comment type="catalytic activity">
    <reaction evidence="13">
        <text>L-threonyl-[protein] + ATP = O-phospho-L-threonyl-[protein] + ADP + H(+)</text>
        <dbReference type="Rhea" id="RHEA:46608"/>
        <dbReference type="Rhea" id="RHEA-COMP:11060"/>
        <dbReference type="Rhea" id="RHEA-COMP:11605"/>
        <dbReference type="ChEBI" id="CHEBI:15378"/>
        <dbReference type="ChEBI" id="CHEBI:30013"/>
        <dbReference type="ChEBI" id="CHEBI:30616"/>
        <dbReference type="ChEBI" id="CHEBI:61977"/>
        <dbReference type="ChEBI" id="CHEBI:456216"/>
        <dbReference type="EC" id="2.7.11.1"/>
    </reaction>
</comment>
<dbReference type="Proteomes" id="UP000007752">
    <property type="component" value="Chromosome 1"/>
</dbReference>
<dbReference type="InterPro" id="IPR011009">
    <property type="entry name" value="Kinase-like_dom_sf"/>
</dbReference>
<dbReference type="EC" id="2.7.11.1" evidence="2"/>
<evidence type="ECO:0000256" key="5">
    <source>
        <dbReference type="ARBA" id="ARBA00022692"/>
    </source>
</evidence>
<dbReference type="Pfam" id="PF13947">
    <property type="entry name" value="GUB_WAK_bind"/>
    <property type="match status" value="1"/>
</dbReference>
<dbReference type="Pfam" id="PF07714">
    <property type="entry name" value="PK_Tyr_Ser-Thr"/>
    <property type="match status" value="1"/>
</dbReference>
<evidence type="ECO:0000256" key="16">
    <source>
        <dbReference type="SAM" id="SignalP"/>
    </source>
</evidence>
<dbReference type="SMART" id="SM00220">
    <property type="entry name" value="S_TKc"/>
    <property type="match status" value="1"/>
</dbReference>
<dbReference type="GO" id="GO:0005524">
    <property type="term" value="F:ATP binding"/>
    <property type="evidence" value="ECO:0007669"/>
    <property type="project" value="UniProtKB-UniRule"/>
</dbReference>
<evidence type="ECO:0000256" key="8">
    <source>
        <dbReference type="ARBA" id="ARBA00022777"/>
    </source>
</evidence>
<protein>
    <recommendedName>
        <fullName evidence="2">non-specific serine/threonine protein kinase</fullName>
        <ecNumber evidence="2">2.7.11.1</ecNumber>
    </recommendedName>
</protein>
<keyword evidence="9 15" id="KW-0067">ATP-binding</keyword>
<evidence type="ECO:0000256" key="2">
    <source>
        <dbReference type="ARBA" id="ARBA00012513"/>
    </source>
</evidence>
<evidence type="ECO:0000256" key="15">
    <source>
        <dbReference type="PROSITE-ProRule" id="PRU10141"/>
    </source>
</evidence>
<dbReference type="InterPro" id="IPR001245">
    <property type="entry name" value="Ser-Thr/Tyr_kinase_cat_dom"/>
</dbReference>
<keyword evidence="7 15" id="KW-0547">Nucleotide-binding</keyword>
<dbReference type="Gene3D" id="1.10.510.10">
    <property type="entry name" value="Transferase(Phosphotransferase) domain 1"/>
    <property type="match status" value="2"/>
</dbReference>
<dbReference type="PROSITE" id="PS00107">
    <property type="entry name" value="PROTEIN_KINASE_ATP"/>
    <property type="match status" value="1"/>
</dbReference>
<keyword evidence="6 16" id="KW-0732">Signal</keyword>
<evidence type="ECO:0000256" key="14">
    <source>
        <dbReference type="ARBA" id="ARBA00048679"/>
    </source>
</evidence>